<protein>
    <submittedName>
        <fullName evidence="7">TetR family transcriptional regulator</fullName>
    </submittedName>
</protein>
<organism evidence="7 8">
    <name type="scientific">Mycobacterium aquaticum</name>
    <dbReference type="NCBI Taxonomy" id="1927124"/>
    <lineage>
        <taxon>Bacteria</taxon>
        <taxon>Bacillati</taxon>
        <taxon>Actinomycetota</taxon>
        <taxon>Actinomycetes</taxon>
        <taxon>Mycobacteriales</taxon>
        <taxon>Mycobacteriaceae</taxon>
        <taxon>Mycobacterium</taxon>
    </lineage>
</organism>
<sequence length="218" mass="24008">MAPDRRPRRGAPRKGEPGARERILAAASRLFYQEGIRAVGVDTVIAESGVAKASFYRTFQSKDALIEAFVTERDRLFWLWWDNTVDERSDDPLAMLDALLAGVARQIEHPDYRGCPFLNTATEFPDNTHPGRIVARANKDELRRRLTELCTRVGVANPEHVGAQLFLLINGAYAAGQMASDSDLSSTLVSAAHNLISPPSTSVAPSQQRRKAPPRSKG</sequence>
<proteinExistence type="predicted"/>
<dbReference type="PRINTS" id="PR00455">
    <property type="entry name" value="HTHTETR"/>
</dbReference>
<comment type="caution">
    <text evidence="7">The sequence shown here is derived from an EMBL/GenBank/DDBJ whole genome shotgun (WGS) entry which is preliminary data.</text>
</comment>
<feature type="region of interest" description="Disordered" evidence="5">
    <location>
        <begin position="196"/>
        <end position="218"/>
    </location>
</feature>
<dbReference type="OrthoDB" id="4214267at2"/>
<dbReference type="PANTHER" id="PTHR47506:SF1">
    <property type="entry name" value="HTH-TYPE TRANSCRIPTIONAL REGULATOR YJDC"/>
    <property type="match status" value="1"/>
</dbReference>
<dbReference type="InterPro" id="IPR009057">
    <property type="entry name" value="Homeodomain-like_sf"/>
</dbReference>
<evidence type="ECO:0000256" key="1">
    <source>
        <dbReference type="ARBA" id="ARBA00023015"/>
    </source>
</evidence>
<feature type="DNA-binding region" description="H-T-H motif" evidence="4">
    <location>
        <begin position="40"/>
        <end position="59"/>
    </location>
</feature>
<dbReference type="SUPFAM" id="SSF46689">
    <property type="entry name" value="Homeodomain-like"/>
    <property type="match status" value="1"/>
</dbReference>
<dbReference type="Pfam" id="PF00440">
    <property type="entry name" value="TetR_N"/>
    <property type="match status" value="1"/>
</dbReference>
<evidence type="ECO:0000256" key="2">
    <source>
        <dbReference type="ARBA" id="ARBA00023125"/>
    </source>
</evidence>
<dbReference type="AlphaFoldDB" id="A0A1X0AS00"/>
<name>A0A1X0AS00_9MYCO</name>
<dbReference type="STRING" id="1927124.BST13_21085"/>
<feature type="compositionally biased region" description="Polar residues" evidence="5">
    <location>
        <begin position="197"/>
        <end position="207"/>
    </location>
</feature>
<evidence type="ECO:0000259" key="6">
    <source>
        <dbReference type="PROSITE" id="PS50977"/>
    </source>
</evidence>
<dbReference type="Proteomes" id="UP000192448">
    <property type="component" value="Unassembled WGS sequence"/>
</dbReference>
<dbReference type="InterPro" id="IPR001647">
    <property type="entry name" value="HTH_TetR"/>
</dbReference>
<evidence type="ECO:0000256" key="4">
    <source>
        <dbReference type="PROSITE-ProRule" id="PRU00335"/>
    </source>
</evidence>
<evidence type="ECO:0000256" key="3">
    <source>
        <dbReference type="ARBA" id="ARBA00023163"/>
    </source>
</evidence>
<evidence type="ECO:0000313" key="8">
    <source>
        <dbReference type="Proteomes" id="UP000192448"/>
    </source>
</evidence>
<keyword evidence="3" id="KW-0804">Transcription</keyword>
<feature type="compositionally biased region" description="Basic residues" evidence="5">
    <location>
        <begin position="208"/>
        <end position="218"/>
    </location>
</feature>
<dbReference type="EMBL" id="MVHF01000023">
    <property type="protein sequence ID" value="ORA32810.1"/>
    <property type="molecule type" value="Genomic_DNA"/>
</dbReference>
<evidence type="ECO:0000256" key="5">
    <source>
        <dbReference type="SAM" id="MobiDB-lite"/>
    </source>
</evidence>
<dbReference type="InterPro" id="IPR036271">
    <property type="entry name" value="Tet_transcr_reg_TetR-rel_C_sf"/>
</dbReference>
<dbReference type="Gene3D" id="1.10.357.10">
    <property type="entry name" value="Tetracycline Repressor, domain 2"/>
    <property type="match status" value="1"/>
</dbReference>
<evidence type="ECO:0000313" key="7">
    <source>
        <dbReference type="EMBL" id="ORA32810.1"/>
    </source>
</evidence>
<dbReference type="PROSITE" id="PS50977">
    <property type="entry name" value="HTH_TETR_2"/>
    <property type="match status" value="1"/>
</dbReference>
<keyword evidence="8" id="KW-1185">Reference proteome</keyword>
<feature type="domain" description="HTH tetR-type" evidence="6">
    <location>
        <begin position="17"/>
        <end position="77"/>
    </location>
</feature>
<dbReference type="PANTHER" id="PTHR47506">
    <property type="entry name" value="TRANSCRIPTIONAL REGULATORY PROTEIN"/>
    <property type="match status" value="1"/>
</dbReference>
<dbReference type="SUPFAM" id="SSF48498">
    <property type="entry name" value="Tetracyclin repressor-like, C-terminal domain"/>
    <property type="match status" value="1"/>
</dbReference>
<reference evidence="7 8" key="1">
    <citation type="submission" date="2017-02" db="EMBL/GenBank/DDBJ databases">
        <title>The new phylogeny of genus Mycobacterium.</title>
        <authorList>
            <person name="Tortoli E."/>
            <person name="Trovato A."/>
            <person name="Cirillo D.M."/>
        </authorList>
    </citation>
    <scope>NUCLEOTIDE SEQUENCE [LARGE SCALE GENOMIC DNA]</scope>
    <source>
        <strain evidence="7 8">RW6</strain>
    </source>
</reference>
<keyword evidence="1" id="KW-0805">Transcription regulation</keyword>
<accession>A0A1X0AS00</accession>
<keyword evidence="2 4" id="KW-0238">DNA-binding</keyword>
<gene>
    <name evidence="7" type="ORF">BST13_21085</name>
</gene>
<dbReference type="GO" id="GO:0003677">
    <property type="term" value="F:DNA binding"/>
    <property type="evidence" value="ECO:0007669"/>
    <property type="project" value="UniProtKB-UniRule"/>
</dbReference>